<keyword evidence="1" id="KW-0812">Transmembrane</keyword>
<keyword evidence="1" id="KW-1133">Transmembrane helix</keyword>
<evidence type="ECO:0008006" key="4">
    <source>
        <dbReference type="Google" id="ProtNLM"/>
    </source>
</evidence>
<evidence type="ECO:0000313" key="2">
    <source>
        <dbReference type="EMBL" id="KAA9324917.1"/>
    </source>
</evidence>
<dbReference type="EMBL" id="VTWT01000016">
    <property type="protein sequence ID" value="KAA9324917.1"/>
    <property type="molecule type" value="Genomic_DNA"/>
</dbReference>
<accession>A0A5N1ILY7</accession>
<organism evidence="2 3">
    <name type="scientific">Adhaeribacter soli</name>
    <dbReference type="NCBI Taxonomy" id="2607655"/>
    <lineage>
        <taxon>Bacteria</taxon>
        <taxon>Pseudomonadati</taxon>
        <taxon>Bacteroidota</taxon>
        <taxon>Cytophagia</taxon>
        <taxon>Cytophagales</taxon>
        <taxon>Hymenobacteraceae</taxon>
        <taxon>Adhaeribacter</taxon>
    </lineage>
</organism>
<dbReference type="Proteomes" id="UP000326570">
    <property type="component" value="Unassembled WGS sequence"/>
</dbReference>
<sequence length="413" mass="46876">MFNFSLSSILKPSTIAGVNITIDGERMSFSFCVLKRQKDIIKVIKAAESGETFEELKQSIGNDIPLALSIQGKGILHKPVPKEKVIDKTNIGEIVKLTFPAIKTEEFYAQVYSFSTGSIVSLLRKDLLERILKELQDNGMQVYSVSLGPFSVNNLVPFLGQKVFNFHLSNFYFEVADREVRNSYLGTASGEFNETIRVGSEMLKIWQLVPYGAALNELLFASSNGTILSEIIQGEKSNSQQQQLLKTGSLGILLFFFCALLVNFLIYNHLNSENGILAQQVQKTEDLLKEKRDLEVEQEKNKKFFLHNGWLQGTKNSFYSDKLAATVPLQVYLTELNVSPVDDTESRVQKRLVIKSGIIQVKGTCNNSLILNEWIKRVSKYEWVLKVQDQVFTYDYKNKVGKFEFFIQLKQDV</sequence>
<protein>
    <recommendedName>
        <fullName evidence="4">PilN domain-containing protein</fullName>
    </recommendedName>
</protein>
<dbReference type="RefSeq" id="WP_150906261.1">
    <property type="nucleotide sequence ID" value="NZ_VTWT01000016.1"/>
</dbReference>
<gene>
    <name evidence="2" type="ORF">F0P94_19520</name>
</gene>
<proteinExistence type="predicted"/>
<dbReference type="AlphaFoldDB" id="A0A5N1ILY7"/>
<feature type="transmembrane region" description="Helical" evidence="1">
    <location>
        <begin position="248"/>
        <end position="267"/>
    </location>
</feature>
<evidence type="ECO:0000256" key="1">
    <source>
        <dbReference type="SAM" id="Phobius"/>
    </source>
</evidence>
<keyword evidence="1" id="KW-0472">Membrane</keyword>
<keyword evidence="3" id="KW-1185">Reference proteome</keyword>
<comment type="caution">
    <text evidence="2">The sequence shown here is derived from an EMBL/GenBank/DDBJ whole genome shotgun (WGS) entry which is preliminary data.</text>
</comment>
<reference evidence="2 3" key="1">
    <citation type="submission" date="2019-09" db="EMBL/GenBank/DDBJ databases">
        <title>Genome sequence of Adhaeribacter sp. M2.</title>
        <authorList>
            <person name="Srinivasan S."/>
        </authorList>
    </citation>
    <scope>NUCLEOTIDE SEQUENCE [LARGE SCALE GENOMIC DNA]</scope>
    <source>
        <strain evidence="2 3">M2</strain>
    </source>
</reference>
<name>A0A5N1ILY7_9BACT</name>
<evidence type="ECO:0000313" key="3">
    <source>
        <dbReference type="Proteomes" id="UP000326570"/>
    </source>
</evidence>